<protein>
    <submittedName>
        <fullName evidence="2">Uncharacterized protein</fullName>
    </submittedName>
</protein>
<feature type="compositionally biased region" description="Low complexity" evidence="1">
    <location>
        <begin position="171"/>
        <end position="195"/>
    </location>
</feature>
<feature type="compositionally biased region" description="Pro residues" evidence="1">
    <location>
        <begin position="144"/>
        <end position="162"/>
    </location>
</feature>
<keyword evidence="3" id="KW-1185">Reference proteome</keyword>
<feature type="compositionally biased region" description="Polar residues" evidence="1">
    <location>
        <begin position="229"/>
        <end position="245"/>
    </location>
</feature>
<name>A0A4S4M9J1_9AGAM</name>
<reference evidence="2 3" key="1">
    <citation type="submission" date="2019-02" db="EMBL/GenBank/DDBJ databases">
        <title>Genome sequencing of the rare red list fungi Bondarzewia mesenterica.</title>
        <authorList>
            <person name="Buettner E."/>
            <person name="Kellner H."/>
        </authorList>
    </citation>
    <scope>NUCLEOTIDE SEQUENCE [LARGE SCALE GENOMIC DNA]</scope>
    <source>
        <strain evidence="2 3">DSM 108281</strain>
    </source>
</reference>
<organism evidence="2 3">
    <name type="scientific">Bondarzewia mesenterica</name>
    <dbReference type="NCBI Taxonomy" id="1095465"/>
    <lineage>
        <taxon>Eukaryota</taxon>
        <taxon>Fungi</taxon>
        <taxon>Dikarya</taxon>
        <taxon>Basidiomycota</taxon>
        <taxon>Agaricomycotina</taxon>
        <taxon>Agaricomycetes</taxon>
        <taxon>Russulales</taxon>
        <taxon>Bondarzewiaceae</taxon>
        <taxon>Bondarzewia</taxon>
    </lineage>
</organism>
<proteinExistence type="predicted"/>
<feature type="compositionally biased region" description="Low complexity" evidence="1">
    <location>
        <begin position="501"/>
        <end position="520"/>
    </location>
</feature>
<feature type="compositionally biased region" description="Polar residues" evidence="1">
    <location>
        <begin position="271"/>
        <end position="287"/>
    </location>
</feature>
<evidence type="ECO:0000313" key="2">
    <source>
        <dbReference type="EMBL" id="THH21161.1"/>
    </source>
</evidence>
<feature type="compositionally biased region" description="Polar residues" evidence="1">
    <location>
        <begin position="35"/>
        <end position="45"/>
    </location>
</feature>
<dbReference type="EMBL" id="SGPL01000007">
    <property type="protein sequence ID" value="THH21161.1"/>
    <property type="molecule type" value="Genomic_DNA"/>
</dbReference>
<feature type="compositionally biased region" description="Polar residues" evidence="1">
    <location>
        <begin position="208"/>
        <end position="218"/>
    </location>
</feature>
<feature type="compositionally biased region" description="Polar residues" evidence="1">
    <location>
        <begin position="580"/>
        <end position="600"/>
    </location>
</feature>
<feature type="compositionally biased region" description="Polar residues" evidence="1">
    <location>
        <begin position="355"/>
        <end position="364"/>
    </location>
</feature>
<gene>
    <name evidence="2" type="ORF">EW146_g332</name>
</gene>
<feature type="compositionally biased region" description="Polar residues" evidence="1">
    <location>
        <begin position="633"/>
        <end position="645"/>
    </location>
</feature>
<feature type="compositionally biased region" description="Polar residues" evidence="1">
    <location>
        <begin position="116"/>
        <end position="126"/>
    </location>
</feature>
<feature type="compositionally biased region" description="Polar residues" evidence="1">
    <location>
        <begin position="1"/>
        <end position="12"/>
    </location>
</feature>
<comment type="caution">
    <text evidence="2">The sequence shown here is derived from an EMBL/GenBank/DDBJ whole genome shotgun (WGS) entry which is preliminary data.</text>
</comment>
<feature type="compositionally biased region" description="Low complexity" evidence="1">
    <location>
        <begin position="558"/>
        <end position="571"/>
    </location>
</feature>
<dbReference type="OrthoDB" id="15567at2759"/>
<feature type="compositionally biased region" description="Polar residues" evidence="1">
    <location>
        <begin position="374"/>
        <end position="385"/>
    </location>
</feature>
<evidence type="ECO:0000256" key="1">
    <source>
        <dbReference type="SAM" id="MobiDB-lite"/>
    </source>
</evidence>
<sequence>MAQYYQPQSTHFPQQEYPQQQPQQYPSQHYQVPQSHDSNSYQQLPSRAYPQPDNFQRPQPPPRANSYPHAHPLPYQPPQNLYSPQPPPGQLISAPSPQYPPYYPPQAVVSHANLPPQISQIHSNPDSLFRRPLPIPGVSAHPPSSFPGRPPLPTPVLTPIPAPSSSRNPAIPQISQPQSPTSPSVISPVSPGTSSRRPLPNPIPRSQGAYSLNSNVRSPSPVRAAVATFSLSQESPRDASSSTPTGFVPYWKRNAASPIASGSAPLGQPWSAGSNFSAGSDRMQVSSGRDRSKSMNTGRPLPPSPIHPPNIGALNLGSPLIGGSASSTASRRPRALPDPMSPSAKTEHPPHSRNKMTAQNGRSESPTKEKPAPQTASPRATSPTEFSFALPRAAPPVKSNNGFNLEGDKDGDKNILKSRSPSPQYGIRDLPARSRSVIYQNELQPQQTTTDRDKELFSRARPARSSTLPQPPTPQSLSQTRHWSTHSTTLGSNPVSPPVQRPNSRSPGPSTPTSPSNWPSGLPPLPRAPGSGFTKQYIAPSSQPREYVNLDDAPPPSLRRSPSPSASSRSPAPSPKLPTFRTSAPSNSYPARSQNQSQNPPALPPRRGMASNPPSPKKMAGPLPPLPHRREPASSSSGPRRQASPQLERERKPRFVEPAQPIPKISLPGDPDGELSDDKQGAADQSVGTRRPADQRLRSSENTTGISVCLGFVVDAQARPGQPAEFCWCASFASAISDSEEGWWPRV</sequence>
<feature type="compositionally biased region" description="Polar residues" evidence="1">
    <location>
        <begin position="437"/>
        <end position="449"/>
    </location>
</feature>
<accession>A0A4S4M9J1</accession>
<dbReference type="Proteomes" id="UP000310158">
    <property type="component" value="Unassembled WGS sequence"/>
</dbReference>
<dbReference type="AlphaFoldDB" id="A0A4S4M9J1"/>
<feature type="compositionally biased region" description="Low complexity" evidence="1">
    <location>
        <begin position="13"/>
        <end position="34"/>
    </location>
</feature>
<feature type="region of interest" description="Disordered" evidence="1">
    <location>
        <begin position="1"/>
        <end position="702"/>
    </location>
</feature>
<feature type="compositionally biased region" description="Basic and acidic residues" evidence="1">
    <location>
        <begin position="406"/>
        <end position="415"/>
    </location>
</feature>
<feature type="compositionally biased region" description="Polar residues" evidence="1">
    <location>
        <begin position="481"/>
        <end position="494"/>
    </location>
</feature>
<evidence type="ECO:0000313" key="3">
    <source>
        <dbReference type="Proteomes" id="UP000310158"/>
    </source>
</evidence>